<keyword evidence="2" id="KW-0240">DNA-directed RNA polymerase</keyword>
<name>A0A6C0DZE6_9ZZZZ</name>
<dbReference type="Gene3D" id="4.10.860.120">
    <property type="entry name" value="RNA polymerase II, clamp domain"/>
    <property type="match status" value="1"/>
</dbReference>
<dbReference type="InterPro" id="IPR045867">
    <property type="entry name" value="DNA-dir_RpoC_beta_prime"/>
</dbReference>
<evidence type="ECO:0000256" key="4">
    <source>
        <dbReference type="ARBA" id="ARBA00022695"/>
    </source>
</evidence>
<dbReference type="AlphaFoldDB" id="A0A6C0DZE6"/>
<keyword evidence="4" id="KW-0548">Nucleotidyltransferase</keyword>
<dbReference type="PANTHER" id="PTHR19376:SF37">
    <property type="entry name" value="DNA-DIRECTED RNA POLYMERASE II SUBUNIT RPB1"/>
    <property type="match status" value="1"/>
</dbReference>
<dbReference type="InterPro" id="IPR007080">
    <property type="entry name" value="RNA_pol_Rpb1_1"/>
</dbReference>
<sequence length="486" mass="55000">MTDKQEYFNNDPIVKNIRGIKFDILSGEQIRAMSSMKGTHGIEIPELYDKQEPKLGGLLDPRMGATTFSTCATCNFETKYCPGHPSHIDLAEPVFNILFIPYVRGILECICLNCSNILVDKNTDKFKQILKIKNNKNRFIKIREMALKAKICMKPNQECGTTVTKILVEIKKNTSDIEIYSVFETMDDDKKAEKKQKFELKPETVANILDNISEEDCKILGMDSNRSKPSSMIHKVFHVPPLPVRPSMRGLFNGGTSSEDSLTGKLTEIVRANIRMNKNKETNTDNSLKHSKHYSHFLQLQTALYYNPDLIQNPKNDAKGNQFKSITERLKGKHGRIRKNIMGKRGDHNARTVITSDASIGADCVGVPVRVAMTITYPERVTKNNIEKLTQLVKNGCDNYPGANNVYISDSENARPIYLKYKKEELVLQIGDIVERHLQDGDIVLLNRQPSLHKQSMMGHRIKVINDPSLLTFRLSPAVTTPYNAD</sequence>
<dbReference type="PANTHER" id="PTHR19376">
    <property type="entry name" value="DNA-DIRECTED RNA POLYMERASE"/>
    <property type="match status" value="1"/>
</dbReference>
<evidence type="ECO:0000256" key="5">
    <source>
        <dbReference type="ARBA" id="ARBA00023163"/>
    </source>
</evidence>
<dbReference type="Pfam" id="PF04997">
    <property type="entry name" value="RNA_pol_Rpb1_1"/>
    <property type="match status" value="1"/>
</dbReference>
<reference evidence="7" key="1">
    <citation type="journal article" date="2020" name="Nature">
        <title>Giant virus diversity and host interactions through global metagenomics.</title>
        <authorList>
            <person name="Schulz F."/>
            <person name="Roux S."/>
            <person name="Paez-Espino D."/>
            <person name="Jungbluth S."/>
            <person name="Walsh D.A."/>
            <person name="Denef V.J."/>
            <person name="McMahon K.D."/>
            <person name="Konstantinidis K.T."/>
            <person name="Eloe-Fadrosh E.A."/>
            <person name="Kyrpides N.C."/>
            <person name="Woyke T."/>
        </authorList>
    </citation>
    <scope>NUCLEOTIDE SEQUENCE</scope>
    <source>
        <strain evidence="7">GVMAG-M-3300023179-103</strain>
    </source>
</reference>
<dbReference type="GO" id="GO:0005665">
    <property type="term" value="C:RNA polymerase II, core complex"/>
    <property type="evidence" value="ECO:0007669"/>
    <property type="project" value="TreeGrafter"/>
</dbReference>
<proteinExistence type="predicted"/>
<dbReference type="GO" id="GO:0003677">
    <property type="term" value="F:DNA binding"/>
    <property type="evidence" value="ECO:0007669"/>
    <property type="project" value="InterPro"/>
</dbReference>
<dbReference type="Gene3D" id="2.40.40.20">
    <property type="match status" value="1"/>
</dbReference>
<dbReference type="Gene3D" id="3.30.1490.180">
    <property type="entry name" value="RNA polymerase ii"/>
    <property type="match status" value="1"/>
</dbReference>
<dbReference type="EMBL" id="MN739697">
    <property type="protein sequence ID" value="QHT21822.1"/>
    <property type="molecule type" value="Genomic_DNA"/>
</dbReference>
<keyword evidence="3" id="KW-0808">Transferase</keyword>
<feature type="domain" description="RNA polymerase N-terminal" evidence="6">
    <location>
        <begin position="230"/>
        <end position="486"/>
    </location>
</feature>
<evidence type="ECO:0000259" key="6">
    <source>
        <dbReference type="SMART" id="SM00663"/>
    </source>
</evidence>
<accession>A0A6C0DZE6</accession>
<evidence type="ECO:0000256" key="3">
    <source>
        <dbReference type="ARBA" id="ARBA00022679"/>
    </source>
</evidence>
<dbReference type="GO" id="GO:0003899">
    <property type="term" value="F:DNA-directed RNA polymerase activity"/>
    <property type="evidence" value="ECO:0007669"/>
    <property type="project" value="UniProtKB-EC"/>
</dbReference>
<evidence type="ECO:0000256" key="2">
    <source>
        <dbReference type="ARBA" id="ARBA00022478"/>
    </source>
</evidence>
<dbReference type="GO" id="GO:0006351">
    <property type="term" value="P:DNA-templated transcription"/>
    <property type="evidence" value="ECO:0007669"/>
    <property type="project" value="InterPro"/>
</dbReference>
<keyword evidence="5" id="KW-0804">Transcription</keyword>
<dbReference type="SUPFAM" id="SSF64484">
    <property type="entry name" value="beta and beta-prime subunits of DNA dependent RNA-polymerase"/>
    <property type="match status" value="1"/>
</dbReference>
<dbReference type="InterPro" id="IPR044893">
    <property type="entry name" value="RNA_pol_Rpb1_clamp_domain"/>
</dbReference>
<protein>
    <recommendedName>
        <fullName evidence="1">DNA-directed RNA polymerase</fullName>
        <ecNumber evidence="1">2.7.7.6</ecNumber>
    </recommendedName>
</protein>
<dbReference type="InterPro" id="IPR006592">
    <property type="entry name" value="RNA_pol_N"/>
</dbReference>
<dbReference type="Pfam" id="PF00623">
    <property type="entry name" value="RNA_pol_Rpb1_2"/>
    <property type="match status" value="1"/>
</dbReference>
<dbReference type="SMART" id="SM00663">
    <property type="entry name" value="RPOLA_N"/>
    <property type="match status" value="1"/>
</dbReference>
<evidence type="ECO:0000313" key="7">
    <source>
        <dbReference type="EMBL" id="QHT21822.1"/>
    </source>
</evidence>
<organism evidence="7">
    <name type="scientific">viral metagenome</name>
    <dbReference type="NCBI Taxonomy" id="1070528"/>
    <lineage>
        <taxon>unclassified sequences</taxon>
        <taxon>metagenomes</taxon>
        <taxon>organismal metagenomes</taxon>
    </lineage>
</organism>
<dbReference type="EC" id="2.7.7.6" evidence="1"/>
<dbReference type="InterPro" id="IPR000722">
    <property type="entry name" value="RNA_pol_asu"/>
</dbReference>
<evidence type="ECO:0000256" key="1">
    <source>
        <dbReference type="ARBA" id="ARBA00012418"/>
    </source>
</evidence>